<dbReference type="SUPFAM" id="SSF52058">
    <property type="entry name" value="L domain-like"/>
    <property type="match status" value="1"/>
</dbReference>
<gene>
    <name evidence="14" type="ORF">DCAF_LOCUS6596</name>
</gene>
<evidence type="ECO:0000256" key="6">
    <source>
        <dbReference type="ARBA" id="ARBA00022737"/>
    </source>
</evidence>
<dbReference type="InterPro" id="IPR036859">
    <property type="entry name" value="CAP-Gly_dom_sf"/>
</dbReference>
<feature type="compositionally biased region" description="Basic and acidic residues" evidence="12">
    <location>
        <begin position="169"/>
        <end position="184"/>
    </location>
</feature>
<keyword evidence="6" id="KW-0677">Repeat</keyword>
<evidence type="ECO:0000259" key="13">
    <source>
        <dbReference type="PROSITE" id="PS50245"/>
    </source>
</evidence>
<evidence type="ECO:0000256" key="8">
    <source>
        <dbReference type="ARBA" id="ARBA00023054"/>
    </source>
</evidence>
<reference evidence="14 15" key="1">
    <citation type="submission" date="2024-01" db="EMBL/GenBank/DDBJ databases">
        <authorList>
            <person name="Waweru B."/>
        </authorList>
    </citation>
    <scope>NUCLEOTIDE SEQUENCE [LARGE SCALE GENOMIC DNA]</scope>
</reference>
<dbReference type="GO" id="GO:0005819">
    <property type="term" value="C:spindle"/>
    <property type="evidence" value="ECO:0007669"/>
    <property type="project" value="UniProtKB-SubCell"/>
</dbReference>
<dbReference type="InterPro" id="IPR032675">
    <property type="entry name" value="LRR_dom_sf"/>
</dbReference>
<dbReference type="GO" id="GO:0030286">
    <property type="term" value="C:dynein complex"/>
    <property type="evidence" value="ECO:0007669"/>
    <property type="project" value="UniProtKB-KW"/>
</dbReference>
<sequence length="365" mass="40451">MQSSSELCTEPFKLGQRVHSATDSRRIGTVKYIGPVDGYAGTWVGVDWDNGEAKHDGSLNAVRYFQARSQLSGSFVRAQNLSPGISLVEALYIRYRDQSTKEEEDEMYVLSASNKKVSVQLVGQEKIQDKLSRLEGLTGASLSYLGVSNPGSPNEINNIVPRSKTSHNQTDRLHKETKLGDKTKQSKRINLQKCEETKLCKSRRAQATTERTPPLTGREATTTPQGWQKTRRETISSDVGTICEQLPSLAALNLSNNLMAHEIVELRIEVLKDLLPIIEELHLMGNGINTIKDVRLSENPIADPGRGGFPRFILIARLAKVEILNGSEVNSRVLCNHFFSSSFGLGEVVVGLTYYHQLHLSDMSA</sequence>
<evidence type="ECO:0000256" key="12">
    <source>
        <dbReference type="SAM" id="MobiDB-lite"/>
    </source>
</evidence>
<evidence type="ECO:0000256" key="4">
    <source>
        <dbReference type="ARBA" id="ARBA00022614"/>
    </source>
</evidence>
<dbReference type="GO" id="GO:0005874">
    <property type="term" value="C:microtubule"/>
    <property type="evidence" value="ECO:0007669"/>
    <property type="project" value="UniProtKB-KW"/>
</dbReference>
<keyword evidence="3" id="KW-0963">Cytoplasm</keyword>
<evidence type="ECO:0000256" key="3">
    <source>
        <dbReference type="ARBA" id="ARBA00022490"/>
    </source>
</evidence>
<dbReference type="Gene3D" id="2.30.30.190">
    <property type="entry name" value="CAP Gly-rich-like domain"/>
    <property type="match status" value="1"/>
</dbReference>
<dbReference type="EMBL" id="CAWUPB010000903">
    <property type="protein sequence ID" value="CAK7328853.1"/>
    <property type="molecule type" value="Genomic_DNA"/>
</dbReference>
<comment type="subunit">
    <text evidence="11">Supercomplex made of cofactors A to E. Cofactors A and D function by capturing and stabilizing tubulin in a quasi-native conformation. Cofactor E binds to the cofactor D-tubulin complex; interaction with cofactor C then causes the release of tubulin polypeptides that are committed to the native state.</text>
</comment>
<evidence type="ECO:0000313" key="14">
    <source>
        <dbReference type="EMBL" id="CAK7328853.1"/>
    </source>
</evidence>
<evidence type="ECO:0000313" key="15">
    <source>
        <dbReference type="Proteomes" id="UP001314170"/>
    </source>
</evidence>
<evidence type="ECO:0000256" key="11">
    <source>
        <dbReference type="ARBA" id="ARBA00026055"/>
    </source>
</evidence>
<evidence type="ECO:0000256" key="5">
    <source>
        <dbReference type="ARBA" id="ARBA00022701"/>
    </source>
</evidence>
<dbReference type="AlphaFoldDB" id="A0AAV1R608"/>
<proteinExistence type="inferred from homology"/>
<dbReference type="PANTHER" id="PTHR18916:SF6">
    <property type="entry name" value="DYNACTIN SUBUNIT 1"/>
    <property type="match status" value="1"/>
</dbReference>
<comment type="caution">
    <text evidence="14">The sequence shown here is derived from an EMBL/GenBank/DDBJ whole genome shotgun (WGS) entry which is preliminary data.</text>
</comment>
<dbReference type="PANTHER" id="PTHR18916">
    <property type="entry name" value="DYNACTIN 1-RELATED MICROTUBULE-BINDING"/>
    <property type="match status" value="1"/>
</dbReference>
<evidence type="ECO:0000256" key="9">
    <source>
        <dbReference type="ARBA" id="ARBA00023186"/>
    </source>
</evidence>
<dbReference type="Pfam" id="PF01302">
    <property type="entry name" value="CAP_GLY"/>
    <property type="match status" value="1"/>
</dbReference>
<organism evidence="14 15">
    <name type="scientific">Dovyalis caffra</name>
    <dbReference type="NCBI Taxonomy" id="77055"/>
    <lineage>
        <taxon>Eukaryota</taxon>
        <taxon>Viridiplantae</taxon>
        <taxon>Streptophyta</taxon>
        <taxon>Embryophyta</taxon>
        <taxon>Tracheophyta</taxon>
        <taxon>Spermatophyta</taxon>
        <taxon>Magnoliopsida</taxon>
        <taxon>eudicotyledons</taxon>
        <taxon>Gunneridae</taxon>
        <taxon>Pentapetalae</taxon>
        <taxon>rosids</taxon>
        <taxon>fabids</taxon>
        <taxon>Malpighiales</taxon>
        <taxon>Salicaceae</taxon>
        <taxon>Flacourtieae</taxon>
        <taxon>Dovyalis</taxon>
    </lineage>
</organism>
<dbReference type="InterPro" id="IPR000938">
    <property type="entry name" value="CAP-Gly_domain"/>
</dbReference>
<accession>A0AAV1R608</accession>
<dbReference type="SMART" id="SM01052">
    <property type="entry name" value="CAP_GLY"/>
    <property type="match status" value="1"/>
</dbReference>
<comment type="similarity">
    <text evidence="2">Belongs to the TBCE family.</text>
</comment>
<protein>
    <recommendedName>
        <fullName evidence="13">CAP-Gly domain-containing protein</fullName>
    </recommendedName>
</protein>
<feature type="domain" description="CAP-Gly" evidence="13">
    <location>
        <begin position="34"/>
        <end position="77"/>
    </location>
</feature>
<dbReference type="PROSITE" id="PS50245">
    <property type="entry name" value="CAP_GLY_2"/>
    <property type="match status" value="1"/>
</dbReference>
<feature type="region of interest" description="Disordered" evidence="12">
    <location>
        <begin position="203"/>
        <end position="232"/>
    </location>
</feature>
<evidence type="ECO:0000256" key="10">
    <source>
        <dbReference type="ARBA" id="ARBA00023212"/>
    </source>
</evidence>
<keyword evidence="15" id="KW-1185">Reference proteome</keyword>
<comment type="subcellular location">
    <subcellularLocation>
        <location evidence="1">Cytoplasm</location>
        <location evidence="1">Cytoskeleton</location>
        <location evidence="1">Spindle</location>
    </subcellularLocation>
</comment>
<keyword evidence="5" id="KW-0493">Microtubule</keyword>
<feature type="region of interest" description="Disordered" evidence="12">
    <location>
        <begin position="146"/>
        <end position="185"/>
    </location>
</feature>
<dbReference type="FunFam" id="2.30.30.190:FF:000016">
    <property type="entry name" value="Tubulin-folding cofactor E"/>
    <property type="match status" value="1"/>
</dbReference>
<dbReference type="Gene3D" id="3.80.10.10">
    <property type="entry name" value="Ribonuclease Inhibitor"/>
    <property type="match status" value="1"/>
</dbReference>
<keyword evidence="8" id="KW-0175">Coiled coil</keyword>
<keyword evidence="9" id="KW-0143">Chaperone</keyword>
<dbReference type="Proteomes" id="UP001314170">
    <property type="component" value="Unassembled WGS sequence"/>
</dbReference>
<dbReference type="SUPFAM" id="SSF74924">
    <property type="entry name" value="Cap-Gly domain"/>
    <property type="match status" value="1"/>
</dbReference>
<keyword evidence="4" id="KW-0433">Leucine-rich repeat</keyword>
<keyword evidence="10" id="KW-0206">Cytoskeleton</keyword>
<evidence type="ECO:0000256" key="2">
    <source>
        <dbReference type="ARBA" id="ARBA00006286"/>
    </source>
</evidence>
<evidence type="ECO:0000256" key="7">
    <source>
        <dbReference type="ARBA" id="ARBA00023017"/>
    </source>
</evidence>
<name>A0AAV1R608_9ROSI</name>
<evidence type="ECO:0000256" key="1">
    <source>
        <dbReference type="ARBA" id="ARBA00004186"/>
    </source>
</evidence>
<feature type="compositionally biased region" description="Polar residues" evidence="12">
    <location>
        <begin position="219"/>
        <end position="228"/>
    </location>
</feature>
<keyword evidence="7" id="KW-0243">Dynein</keyword>